<gene>
    <name evidence="3" type="ORF">NIASO_18560</name>
</gene>
<dbReference type="OrthoDB" id="952021at2"/>
<feature type="transmembrane region" description="Helical" evidence="1">
    <location>
        <begin position="12"/>
        <end position="31"/>
    </location>
</feature>
<evidence type="ECO:0000256" key="1">
    <source>
        <dbReference type="SAM" id="Phobius"/>
    </source>
</evidence>
<dbReference type="HOGENOM" id="CLU_129907_0_0_10"/>
<dbReference type="InterPro" id="IPR027783">
    <property type="entry name" value="Bacterial_PH-related"/>
</dbReference>
<organism evidence="3 4">
    <name type="scientific">Niabella soli DSM 19437</name>
    <dbReference type="NCBI Taxonomy" id="929713"/>
    <lineage>
        <taxon>Bacteria</taxon>
        <taxon>Pseudomonadati</taxon>
        <taxon>Bacteroidota</taxon>
        <taxon>Chitinophagia</taxon>
        <taxon>Chitinophagales</taxon>
        <taxon>Chitinophagaceae</taxon>
        <taxon>Niabella</taxon>
    </lineage>
</organism>
<protein>
    <recommendedName>
        <fullName evidence="2">Bacterial Pleckstrin homology domain-containing protein</fullName>
    </recommendedName>
</protein>
<proteinExistence type="predicted"/>
<accession>W0F954</accession>
<dbReference type="EMBL" id="CP007035">
    <property type="protein sequence ID" value="AHF18004.1"/>
    <property type="molecule type" value="Genomic_DNA"/>
</dbReference>
<reference evidence="3 4" key="1">
    <citation type="submission" date="2013-12" db="EMBL/GenBank/DDBJ databases">
        <authorList>
            <consortium name="DOE Joint Genome Institute"/>
            <person name="Eisen J."/>
            <person name="Huntemann M."/>
            <person name="Han J."/>
            <person name="Chen A."/>
            <person name="Kyrpides N."/>
            <person name="Mavromatis K."/>
            <person name="Markowitz V."/>
            <person name="Palaniappan K."/>
            <person name="Ivanova N."/>
            <person name="Schaumberg A."/>
            <person name="Pati A."/>
            <person name="Liolios K."/>
            <person name="Nordberg H.P."/>
            <person name="Cantor M.N."/>
            <person name="Hua S.X."/>
            <person name="Woyke T."/>
        </authorList>
    </citation>
    <scope>NUCLEOTIDE SEQUENCE [LARGE SCALE GENOMIC DNA]</scope>
    <source>
        <strain evidence="4">DSM 19437</strain>
    </source>
</reference>
<dbReference type="RefSeq" id="WP_008588039.1">
    <property type="nucleotide sequence ID" value="NZ_CP007035.1"/>
</dbReference>
<keyword evidence="1" id="KW-1133">Transmembrane helix</keyword>
<keyword evidence="1" id="KW-0472">Membrane</keyword>
<dbReference type="Pfam" id="PF10882">
    <property type="entry name" value="bPH_5"/>
    <property type="match status" value="1"/>
</dbReference>
<dbReference type="AlphaFoldDB" id="W0F954"/>
<evidence type="ECO:0000259" key="2">
    <source>
        <dbReference type="Pfam" id="PF10882"/>
    </source>
</evidence>
<sequence>MKFKASFDTTTKIISLIATLLVVVIFTFIWMSLKDAGVIRILLMIFVTFLALVMPYGLSITRYGIDNEALSVCRPFGKKQFPLATVTSASIIDPKLLRWSWRVFGSGGMFGYYGRFSNKHFGMMTWYLTSRNKVVYLQLENGKKIMISPDDPEGFLREYHLLKGIQ</sequence>
<dbReference type="Proteomes" id="UP000003586">
    <property type="component" value="Chromosome"/>
</dbReference>
<name>W0F954_9BACT</name>
<dbReference type="KEGG" id="nso:NIASO_18560"/>
<dbReference type="STRING" id="929713.NIASO_18560"/>
<feature type="domain" description="Bacterial Pleckstrin homology" evidence="2">
    <location>
        <begin position="62"/>
        <end position="159"/>
    </location>
</feature>
<feature type="transmembrane region" description="Helical" evidence="1">
    <location>
        <begin position="37"/>
        <end position="58"/>
    </location>
</feature>
<keyword evidence="4" id="KW-1185">Reference proteome</keyword>
<evidence type="ECO:0000313" key="3">
    <source>
        <dbReference type="EMBL" id="AHF18004.1"/>
    </source>
</evidence>
<keyword evidence="1" id="KW-0812">Transmembrane</keyword>
<evidence type="ECO:0000313" key="4">
    <source>
        <dbReference type="Proteomes" id="UP000003586"/>
    </source>
</evidence>
<dbReference type="eggNOG" id="ENOG50331WN">
    <property type="taxonomic scope" value="Bacteria"/>
</dbReference>